<evidence type="ECO:0000313" key="2">
    <source>
        <dbReference type="EMBL" id="KAK7844754.1"/>
    </source>
</evidence>
<keyword evidence="3" id="KW-1185">Reference proteome</keyword>
<evidence type="ECO:0000259" key="1">
    <source>
        <dbReference type="Pfam" id="PF25019"/>
    </source>
</evidence>
<dbReference type="InterPro" id="IPR056789">
    <property type="entry name" value="LRR_R13L1-DRL21"/>
</dbReference>
<evidence type="ECO:0000313" key="3">
    <source>
        <dbReference type="Proteomes" id="UP000237347"/>
    </source>
</evidence>
<dbReference type="Pfam" id="PF25019">
    <property type="entry name" value="LRR_R13L1-DRL21"/>
    <property type="match status" value="1"/>
</dbReference>
<dbReference type="EMBL" id="PKMF04000180">
    <property type="protein sequence ID" value="KAK7844754.1"/>
    <property type="molecule type" value="Genomic_DNA"/>
</dbReference>
<name>A0AAW0L1G5_QUESU</name>
<sequence length="112" mass="12875">LRQFNLDSRYLVLSNVKFPRGFGRLTSLRTLKYFNLSGKDDSERCKLGELRNLNHLHGTLRINGPGSEVDAYEAENAQLKKKIGLHTLLLWFDGENGLLLLFFKIFSTKSLF</sequence>
<dbReference type="AlphaFoldDB" id="A0AAW0L1G5"/>
<gene>
    <name evidence="2" type="primary">RPPL1_9</name>
    <name evidence="2" type="ORF">CFP56_010337</name>
</gene>
<organism evidence="2 3">
    <name type="scientific">Quercus suber</name>
    <name type="common">Cork oak</name>
    <dbReference type="NCBI Taxonomy" id="58331"/>
    <lineage>
        <taxon>Eukaryota</taxon>
        <taxon>Viridiplantae</taxon>
        <taxon>Streptophyta</taxon>
        <taxon>Embryophyta</taxon>
        <taxon>Tracheophyta</taxon>
        <taxon>Spermatophyta</taxon>
        <taxon>Magnoliopsida</taxon>
        <taxon>eudicotyledons</taxon>
        <taxon>Gunneridae</taxon>
        <taxon>Pentapetalae</taxon>
        <taxon>rosids</taxon>
        <taxon>fabids</taxon>
        <taxon>Fagales</taxon>
        <taxon>Fagaceae</taxon>
        <taxon>Quercus</taxon>
    </lineage>
</organism>
<protein>
    <submittedName>
        <fullName evidence="2">Disease resistance rpp13-like protein 1</fullName>
    </submittedName>
</protein>
<dbReference type="Proteomes" id="UP000237347">
    <property type="component" value="Unassembled WGS sequence"/>
</dbReference>
<feature type="non-terminal residue" evidence="2">
    <location>
        <position position="1"/>
    </location>
</feature>
<feature type="domain" description="R13L1/DRL21-like LRR repeat region" evidence="1">
    <location>
        <begin position="47"/>
        <end position="95"/>
    </location>
</feature>
<proteinExistence type="predicted"/>
<accession>A0AAW0L1G5</accession>
<reference evidence="2 3" key="1">
    <citation type="journal article" date="2018" name="Sci. Data">
        <title>The draft genome sequence of cork oak.</title>
        <authorList>
            <person name="Ramos A.M."/>
            <person name="Usie A."/>
            <person name="Barbosa P."/>
            <person name="Barros P.M."/>
            <person name="Capote T."/>
            <person name="Chaves I."/>
            <person name="Simoes F."/>
            <person name="Abreu I."/>
            <person name="Carrasquinho I."/>
            <person name="Faro C."/>
            <person name="Guimaraes J.B."/>
            <person name="Mendonca D."/>
            <person name="Nobrega F."/>
            <person name="Rodrigues L."/>
            <person name="Saibo N.J.M."/>
            <person name="Varela M.C."/>
            <person name="Egas C."/>
            <person name="Matos J."/>
            <person name="Miguel C.M."/>
            <person name="Oliveira M.M."/>
            <person name="Ricardo C.P."/>
            <person name="Goncalves S."/>
        </authorList>
    </citation>
    <scope>NUCLEOTIDE SEQUENCE [LARGE SCALE GENOMIC DNA]</scope>
    <source>
        <strain evidence="3">cv. HL8</strain>
    </source>
</reference>
<comment type="caution">
    <text evidence="2">The sequence shown here is derived from an EMBL/GenBank/DDBJ whole genome shotgun (WGS) entry which is preliminary data.</text>
</comment>